<protein>
    <recommendedName>
        <fullName evidence="5">Thioredoxin domain-containing protein</fullName>
    </recommendedName>
</protein>
<evidence type="ECO:0000256" key="2">
    <source>
        <dbReference type="SAM" id="Phobius"/>
    </source>
</evidence>
<feature type="transmembrane region" description="Helical" evidence="2">
    <location>
        <begin position="82"/>
        <end position="103"/>
    </location>
</feature>
<keyword evidence="2" id="KW-0472">Membrane</keyword>
<evidence type="ECO:0008006" key="5">
    <source>
        <dbReference type="Google" id="ProtNLM"/>
    </source>
</evidence>
<sequence length="260" mass="26323">MGTPHDGDSEPFDELPELPPDVRVPDDAAELAEEAAQVRRELREERVGGSRSSARVFPDGGFRGSVPPDGAPAATEPASLRIPLLIMTAALLAAVVSLFAAAWPDERRGAAPAAGASAPATTGTAFRNLPDLALLDEQGRTVPLGPLLPAVLILAGDCPCAAEIVAAAPAGVTVVAVDAVRTGAPPPSTATLPGPANATVRRLRDPAGDLVDFFTGDAAATTPTATPVALVDRSGDVAKVVYSDTPTSAYAADLATLATR</sequence>
<keyword evidence="4" id="KW-1185">Reference proteome</keyword>
<keyword evidence="2" id="KW-1133">Transmembrane helix</keyword>
<accession>A0ABQ4D2Y9</accession>
<dbReference type="RefSeq" id="WP_203718742.1">
    <property type="nucleotide sequence ID" value="NZ_BONE01000108.1"/>
</dbReference>
<proteinExistence type="predicted"/>
<comment type="caution">
    <text evidence="3">The sequence shown here is derived from an EMBL/GenBank/DDBJ whole genome shotgun (WGS) entry which is preliminary data.</text>
</comment>
<evidence type="ECO:0000256" key="1">
    <source>
        <dbReference type="SAM" id="MobiDB-lite"/>
    </source>
</evidence>
<evidence type="ECO:0000313" key="3">
    <source>
        <dbReference type="EMBL" id="GIF77894.1"/>
    </source>
</evidence>
<keyword evidence="2" id="KW-0812">Transmembrane</keyword>
<evidence type="ECO:0000313" key="4">
    <source>
        <dbReference type="Proteomes" id="UP000604117"/>
    </source>
</evidence>
<dbReference type="Proteomes" id="UP000604117">
    <property type="component" value="Unassembled WGS sequence"/>
</dbReference>
<organism evidence="3 4">
    <name type="scientific">Asanoa siamensis</name>
    <dbReference type="NCBI Taxonomy" id="926357"/>
    <lineage>
        <taxon>Bacteria</taxon>
        <taxon>Bacillati</taxon>
        <taxon>Actinomycetota</taxon>
        <taxon>Actinomycetes</taxon>
        <taxon>Micromonosporales</taxon>
        <taxon>Micromonosporaceae</taxon>
        <taxon>Asanoa</taxon>
    </lineage>
</organism>
<gene>
    <name evidence="3" type="ORF">Asi02nite_74120</name>
</gene>
<feature type="compositionally biased region" description="Basic and acidic residues" evidence="1">
    <location>
        <begin position="36"/>
        <end position="48"/>
    </location>
</feature>
<name>A0ABQ4D2Y9_9ACTN</name>
<dbReference type="EMBL" id="BONE01000108">
    <property type="protein sequence ID" value="GIF77894.1"/>
    <property type="molecule type" value="Genomic_DNA"/>
</dbReference>
<reference evidence="3 4" key="1">
    <citation type="submission" date="2021-01" db="EMBL/GenBank/DDBJ databases">
        <title>Whole genome shotgun sequence of Asanoa siamensis NBRC 107932.</title>
        <authorList>
            <person name="Komaki H."/>
            <person name="Tamura T."/>
        </authorList>
    </citation>
    <scope>NUCLEOTIDE SEQUENCE [LARGE SCALE GENOMIC DNA]</scope>
    <source>
        <strain evidence="3 4">NBRC 107932</strain>
    </source>
</reference>
<feature type="region of interest" description="Disordered" evidence="1">
    <location>
        <begin position="1"/>
        <end position="74"/>
    </location>
</feature>